<comment type="caution">
    <text evidence="1">Lacks conserved residue(s) required for the propagation of feature annotation.</text>
</comment>
<keyword evidence="1 2" id="KW-0378">Hydrolase</keyword>
<feature type="binding site" evidence="1">
    <location>
        <position position="152"/>
    </location>
    <ligand>
        <name>Zn(2+)</name>
        <dbReference type="ChEBI" id="CHEBI:29105"/>
        <note>catalytic</note>
    </ligand>
</feature>
<dbReference type="PANTHER" id="PTHR10127">
    <property type="entry name" value="DISCOIDIN, CUB, EGF, LAMININ , AND ZINC METALLOPROTEASE DOMAIN CONTAINING"/>
    <property type="match status" value="1"/>
</dbReference>
<dbReference type="InterPro" id="IPR006026">
    <property type="entry name" value="Peptidase_Metallo"/>
</dbReference>
<feature type="domain" description="Peptidase M12A" evidence="3">
    <location>
        <begin position="56"/>
        <end position="254"/>
    </location>
</feature>
<proteinExistence type="predicted"/>
<evidence type="ECO:0000259" key="3">
    <source>
        <dbReference type="PROSITE" id="PS51864"/>
    </source>
</evidence>
<reference evidence="4" key="1">
    <citation type="submission" date="2015-11" db="EMBL/GenBank/DDBJ databases">
        <title>De novo transcriptome assembly of four potential Pierce s Disease insect vectors from Arizona vineyards.</title>
        <authorList>
            <person name="Tassone E.E."/>
        </authorList>
    </citation>
    <scope>NUCLEOTIDE SEQUENCE</scope>
</reference>
<dbReference type="AlphaFoldDB" id="A0A1B6JW25"/>
<dbReference type="SMART" id="SM00235">
    <property type="entry name" value="ZnMc"/>
    <property type="match status" value="1"/>
</dbReference>
<dbReference type="PRINTS" id="PR00480">
    <property type="entry name" value="ASTACIN"/>
</dbReference>
<keyword evidence="1" id="KW-1015">Disulfide bond</keyword>
<organism evidence="4">
    <name type="scientific">Homalodisca liturata</name>
    <dbReference type="NCBI Taxonomy" id="320908"/>
    <lineage>
        <taxon>Eukaryota</taxon>
        <taxon>Metazoa</taxon>
        <taxon>Ecdysozoa</taxon>
        <taxon>Arthropoda</taxon>
        <taxon>Hexapoda</taxon>
        <taxon>Insecta</taxon>
        <taxon>Pterygota</taxon>
        <taxon>Neoptera</taxon>
        <taxon>Paraneoptera</taxon>
        <taxon>Hemiptera</taxon>
        <taxon>Auchenorrhyncha</taxon>
        <taxon>Membracoidea</taxon>
        <taxon>Cicadellidae</taxon>
        <taxon>Cicadellinae</taxon>
        <taxon>Proconiini</taxon>
        <taxon>Homalodisca</taxon>
    </lineage>
</organism>
<dbReference type="InterPro" id="IPR034035">
    <property type="entry name" value="Astacin-like_dom"/>
</dbReference>
<keyword evidence="1 2" id="KW-0482">Metalloprotease</keyword>
<sequence length="258" mass="29053">MLVTEMFLLLLAGVSAVPVESTVDAGDTIPKHEPWESTGLFEGDIMEPPGTLVHRNAMKDKSLRWPNGVVPYNITEDFAEEDRKIIRKAMDEIEANSCVTFKERTVDDFDYVLIGDDLTRPGCWAEVGKVGGAQTLNLGRADYCVYFKGVVHELMHTLGFQHQQSASNRDDYVKILWKNILPGKGYNFDKYDNSMITDLGIPYDYNSVTHYAADAFTSNGKDTIEPLEEGAVIYNDGHLSRGDMEKLNFMYNCNIIFI</sequence>
<dbReference type="GO" id="GO:0008270">
    <property type="term" value="F:zinc ion binding"/>
    <property type="evidence" value="ECO:0007669"/>
    <property type="project" value="UniProtKB-UniRule"/>
</dbReference>
<keyword evidence="1 2" id="KW-0645">Protease</keyword>
<gene>
    <name evidence="4" type="ORF">g.3321</name>
</gene>
<evidence type="ECO:0000256" key="1">
    <source>
        <dbReference type="PROSITE-ProRule" id="PRU01211"/>
    </source>
</evidence>
<feature type="chain" id="PRO_5008447333" description="Metalloendopeptidase" evidence="2">
    <location>
        <begin position="17"/>
        <end position="258"/>
    </location>
</feature>
<dbReference type="SUPFAM" id="SSF55486">
    <property type="entry name" value="Metalloproteases ('zincins'), catalytic domain"/>
    <property type="match status" value="1"/>
</dbReference>
<dbReference type="Gene3D" id="3.40.390.10">
    <property type="entry name" value="Collagenase (Catalytic Domain)"/>
    <property type="match status" value="1"/>
</dbReference>
<dbReference type="GO" id="GO:0006508">
    <property type="term" value="P:proteolysis"/>
    <property type="evidence" value="ECO:0007669"/>
    <property type="project" value="UniProtKB-KW"/>
</dbReference>
<name>A0A1B6JW25_9HEMI</name>
<evidence type="ECO:0000313" key="4">
    <source>
        <dbReference type="EMBL" id="JAT03124.1"/>
    </source>
</evidence>
<feature type="binding site" evidence="1">
    <location>
        <position position="162"/>
    </location>
    <ligand>
        <name>Zn(2+)</name>
        <dbReference type="ChEBI" id="CHEBI:29105"/>
        <note>catalytic</note>
    </ligand>
</feature>
<dbReference type="PANTHER" id="PTHR10127:SF850">
    <property type="entry name" value="METALLOENDOPEPTIDASE"/>
    <property type="match status" value="1"/>
</dbReference>
<protein>
    <recommendedName>
        <fullName evidence="2">Metalloendopeptidase</fullName>
        <ecNumber evidence="2">3.4.24.-</ecNumber>
    </recommendedName>
</protein>
<dbReference type="EMBL" id="GECU01004583">
    <property type="protein sequence ID" value="JAT03124.1"/>
    <property type="molecule type" value="Transcribed_RNA"/>
</dbReference>
<dbReference type="InterPro" id="IPR024079">
    <property type="entry name" value="MetalloPept_cat_dom_sf"/>
</dbReference>
<feature type="active site" evidence="1">
    <location>
        <position position="153"/>
    </location>
</feature>
<evidence type="ECO:0000256" key="2">
    <source>
        <dbReference type="RuleBase" id="RU361183"/>
    </source>
</evidence>
<keyword evidence="2" id="KW-0732">Signal</keyword>
<keyword evidence="1 2" id="KW-0479">Metal-binding</keyword>
<dbReference type="Pfam" id="PF01400">
    <property type="entry name" value="Astacin"/>
    <property type="match status" value="1"/>
</dbReference>
<comment type="cofactor">
    <cofactor evidence="1 2">
        <name>Zn(2+)</name>
        <dbReference type="ChEBI" id="CHEBI:29105"/>
    </cofactor>
    <text evidence="1 2">Binds 1 zinc ion per subunit.</text>
</comment>
<dbReference type="InterPro" id="IPR001506">
    <property type="entry name" value="Peptidase_M12A"/>
</dbReference>
<feature type="signal peptide" evidence="2">
    <location>
        <begin position="1"/>
        <end position="16"/>
    </location>
</feature>
<dbReference type="CDD" id="cd04280">
    <property type="entry name" value="ZnMc_astacin_like"/>
    <property type="match status" value="1"/>
</dbReference>
<dbReference type="PROSITE" id="PS51864">
    <property type="entry name" value="ASTACIN"/>
    <property type="match status" value="1"/>
</dbReference>
<feature type="disulfide bond" evidence="1">
    <location>
        <begin position="98"/>
        <end position="253"/>
    </location>
</feature>
<dbReference type="EC" id="3.4.24.-" evidence="2"/>
<accession>A0A1B6JW25</accession>
<dbReference type="GO" id="GO:0004222">
    <property type="term" value="F:metalloendopeptidase activity"/>
    <property type="evidence" value="ECO:0007669"/>
    <property type="project" value="UniProtKB-UniRule"/>
</dbReference>
<feature type="binding site" evidence="1">
    <location>
        <position position="156"/>
    </location>
    <ligand>
        <name>Zn(2+)</name>
        <dbReference type="ChEBI" id="CHEBI:29105"/>
        <note>catalytic</note>
    </ligand>
</feature>
<keyword evidence="1 2" id="KW-0862">Zinc</keyword>